<comment type="caution">
    <text evidence="1">The sequence shown here is derived from an EMBL/GenBank/DDBJ whole genome shotgun (WGS) entry which is preliminary data.</text>
</comment>
<dbReference type="EMBL" id="JAMZIH010007907">
    <property type="protein sequence ID" value="KAJ1672742.1"/>
    <property type="molecule type" value="Genomic_DNA"/>
</dbReference>
<feature type="non-terminal residue" evidence="1">
    <location>
        <position position="157"/>
    </location>
</feature>
<evidence type="ECO:0000313" key="2">
    <source>
        <dbReference type="Proteomes" id="UP001145114"/>
    </source>
</evidence>
<organism evidence="1 2">
    <name type="scientific">Spiromyces aspiralis</name>
    <dbReference type="NCBI Taxonomy" id="68401"/>
    <lineage>
        <taxon>Eukaryota</taxon>
        <taxon>Fungi</taxon>
        <taxon>Fungi incertae sedis</taxon>
        <taxon>Zoopagomycota</taxon>
        <taxon>Kickxellomycotina</taxon>
        <taxon>Kickxellomycetes</taxon>
        <taxon>Kickxellales</taxon>
        <taxon>Kickxellaceae</taxon>
        <taxon>Spiromyces</taxon>
    </lineage>
</organism>
<dbReference type="Proteomes" id="UP001145114">
    <property type="component" value="Unassembled WGS sequence"/>
</dbReference>
<proteinExistence type="predicted"/>
<accession>A0ACC1H8Q8</accession>
<reference evidence="1" key="1">
    <citation type="submission" date="2022-06" db="EMBL/GenBank/DDBJ databases">
        <title>Phylogenomic reconstructions and comparative analyses of Kickxellomycotina fungi.</title>
        <authorList>
            <person name="Reynolds N.K."/>
            <person name="Stajich J.E."/>
            <person name="Barry K."/>
            <person name="Grigoriev I.V."/>
            <person name="Crous P."/>
            <person name="Smith M.E."/>
        </authorList>
    </citation>
    <scope>NUCLEOTIDE SEQUENCE</scope>
    <source>
        <strain evidence="1">RSA 2271</strain>
    </source>
</reference>
<evidence type="ECO:0000313" key="1">
    <source>
        <dbReference type="EMBL" id="KAJ1672742.1"/>
    </source>
</evidence>
<protein>
    <submittedName>
        <fullName evidence="1">Uncharacterized protein</fullName>
    </submittedName>
</protein>
<gene>
    <name evidence="1" type="ORF">EV182_006587</name>
</gene>
<keyword evidence="2" id="KW-1185">Reference proteome</keyword>
<sequence>MSTTSTKTSPTPNTAGGDILGKFSLFGSQLSKLSESSSLSSLVSGVRNLLPNRKDLPITSVTKLVMEGSSGVSSVWSAAQSKFSGGGSGSVGAGDGSGSTMGRLGAEIITTEDLLYFDPRDTRRSNLSNPTASSAGASSWAARAQRQTSYQEAIVFV</sequence>
<name>A0ACC1H8Q8_9FUNG</name>